<evidence type="ECO:0000313" key="2">
    <source>
        <dbReference type="Proteomes" id="UP000318667"/>
    </source>
</evidence>
<dbReference type="InterPro" id="IPR012338">
    <property type="entry name" value="Beta-lactam/transpept-like"/>
</dbReference>
<gene>
    <name evidence="1" type="ORF">IQ19_02143</name>
</gene>
<evidence type="ECO:0000313" key="1">
    <source>
        <dbReference type="EMBL" id="TWH87198.1"/>
    </source>
</evidence>
<reference evidence="1 2" key="1">
    <citation type="journal article" date="2015" name="Stand. Genomic Sci.">
        <title>Genomic Encyclopedia of Bacterial and Archaeal Type Strains, Phase III: the genomes of soil and plant-associated and newly described type strains.</title>
        <authorList>
            <person name="Whitman W.B."/>
            <person name="Woyke T."/>
            <person name="Klenk H.P."/>
            <person name="Zhou Y."/>
            <person name="Lilburn T.G."/>
            <person name="Beck B.J."/>
            <person name="De Vos P."/>
            <person name="Vandamme P."/>
            <person name="Eisen J.A."/>
            <person name="Garrity G."/>
            <person name="Hugenholtz P."/>
            <person name="Kyrpides N.C."/>
        </authorList>
    </citation>
    <scope>NUCLEOTIDE SEQUENCE [LARGE SCALE GENOMIC DNA]</scope>
    <source>
        <strain evidence="1 2">CGMCC 1.10115</strain>
    </source>
</reference>
<dbReference type="EMBL" id="VLKI01000005">
    <property type="protein sequence ID" value="TWH87198.1"/>
    <property type="molecule type" value="Genomic_DNA"/>
</dbReference>
<proteinExistence type="predicted"/>
<dbReference type="Gene3D" id="3.40.710.10">
    <property type="entry name" value="DD-peptidase/beta-lactamase superfamily"/>
    <property type="match status" value="1"/>
</dbReference>
<keyword evidence="2" id="KW-1185">Reference proteome</keyword>
<dbReference type="SUPFAM" id="SSF56601">
    <property type="entry name" value="beta-lactamase/transpeptidase-like"/>
    <property type="match status" value="1"/>
</dbReference>
<dbReference type="AlphaFoldDB" id="A0A562JVJ8"/>
<sequence>MTCHTSGDLQEIVDEVVPLTNDGEVADYIPALAEVNKHDLSVAVYNVRDNTCICRGLPKKIYIAKHFKSAGVSFGNSG</sequence>
<dbReference type="Proteomes" id="UP000318667">
    <property type="component" value="Unassembled WGS sequence"/>
</dbReference>
<name>A0A562JVJ8_9BACI</name>
<comment type="caution">
    <text evidence="1">The sequence shown here is derived from an EMBL/GenBank/DDBJ whole genome shotgun (WGS) entry which is preliminary data.</text>
</comment>
<organism evidence="1 2">
    <name type="scientific">Cytobacillus oceanisediminis</name>
    <dbReference type="NCBI Taxonomy" id="665099"/>
    <lineage>
        <taxon>Bacteria</taxon>
        <taxon>Bacillati</taxon>
        <taxon>Bacillota</taxon>
        <taxon>Bacilli</taxon>
        <taxon>Bacillales</taxon>
        <taxon>Bacillaceae</taxon>
        <taxon>Cytobacillus</taxon>
    </lineage>
</organism>
<protein>
    <submittedName>
        <fullName evidence="1">Glutaminase</fullName>
    </submittedName>
</protein>
<accession>A0A562JVJ8</accession>